<evidence type="ECO:0000313" key="2">
    <source>
        <dbReference type="Proteomes" id="UP001241747"/>
    </source>
</evidence>
<comment type="caution">
    <text evidence="1">The sequence shown here is derived from an EMBL/GenBank/DDBJ whole genome shotgun (WGS) entry which is preliminary data.</text>
</comment>
<evidence type="ECO:0000313" key="1">
    <source>
        <dbReference type="EMBL" id="MDQ0507490.1"/>
    </source>
</evidence>
<organism evidence="1 2">
    <name type="scientific">Xanthobacter agilis</name>
    <dbReference type="NCBI Taxonomy" id="47492"/>
    <lineage>
        <taxon>Bacteria</taxon>
        <taxon>Pseudomonadati</taxon>
        <taxon>Pseudomonadota</taxon>
        <taxon>Alphaproteobacteria</taxon>
        <taxon>Hyphomicrobiales</taxon>
        <taxon>Xanthobacteraceae</taxon>
        <taxon>Xanthobacter</taxon>
    </lineage>
</organism>
<protein>
    <submittedName>
        <fullName evidence="1">Transposase</fullName>
    </submittedName>
</protein>
<name>A0ABU0LK14_XANAG</name>
<gene>
    <name evidence="1" type="ORF">QOZ94_004314</name>
</gene>
<keyword evidence="2" id="KW-1185">Reference proteome</keyword>
<sequence length="68" mass="7889">MEPRGVPPIIPTRRSHKIRIPVDDHVYGLRNRIERCFIKLNNFRRLATRYDKTAGSDLDFVLIAAVSL</sequence>
<reference evidence="1 2" key="1">
    <citation type="submission" date="2023-07" db="EMBL/GenBank/DDBJ databases">
        <title>Genomic Encyclopedia of Type Strains, Phase IV (KMG-IV): sequencing the most valuable type-strain genomes for metagenomic binning, comparative biology and taxonomic classification.</title>
        <authorList>
            <person name="Goeker M."/>
        </authorList>
    </citation>
    <scope>NUCLEOTIDE SEQUENCE [LARGE SCALE GENOMIC DNA]</scope>
    <source>
        <strain evidence="1 2">DSM 3770</strain>
    </source>
</reference>
<accession>A0ABU0LK14</accession>
<proteinExistence type="predicted"/>
<dbReference type="Proteomes" id="UP001241747">
    <property type="component" value="Unassembled WGS sequence"/>
</dbReference>
<dbReference type="EMBL" id="JAUSVY010000021">
    <property type="protein sequence ID" value="MDQ0507490.1"/>
    <property type="molecule type" value="Genomic_DNA"/>
</dbReference>